<reference evidence="3 4" key="1">
    <citation type="submission" date="2018-10" db="EMBL/GenBank/DDBJ databases">
        <title>An updated phylogeny of the Alphaproteobacteria reveals that the parasitic Rickettsiales and Holosporales have independent origins.</title>
        <authorList>
            <person name="Munoz-Gomez S.A."/>
            <person name="Hess S."/>
            <person name="Burger G."/>
            <person name="Lang B.F."/>
            <person name="Susko E."/>
            <person name="Slamovits C.H."/>
            <person name="Roger A.J."/>
        </authorList>
    </citation>
    <scope>NUCLEOTIDE SEQUENCE [LARGE SCALE GENOMIC DNA]</scope>
    <source>
        <strain evidence="3">HOLO01</strain>
    </source>
</reference>
<dbReference type="SUPFAM" id="SSF143120">
    <property type="entry name" value="YefM-like"/>
    <property type="match status" value="1"/>
</dbReference>
<dbReference type="NCBIfam" id="TIGR01552">
    <property type="entry name" value="phd_fam"/>
    <property type="match status" value="1"/>
</dbReference>
<dbReference type="OrthoDB" id="963455at2"/>
<evidence type="ECO:0000256" key="1">
    <source>
        <dbReference type="ARBA" id="ARBA00009981"/>
    </source>
</evidence>
<name>A0A4Q7DLX3_9PROT</name>
<dbReference type="Gene3D" id="3.40.1620.10">
    <property type="entry name" value="YefM-like domain"/>
    <property type="match status" value="1"/>
</dbReference>
<protein>
    <recommendedName>
        <fullName evidence="2">Antitoxin</fullName>
    </recommendedName>
</protein>
<evidence type="ECO:0000313" key="4">
    <source>
        <dbReference type="Proteomes" id="UP000293550"/>
    </source>
</evidence>
<gene>
    <name evidence="3" type="ORF">EQU50_06265</name>
</gene>
<sequence>MVIKMLQLSAGEFKTHCLKLMDLARDQRETILITKRGIPVAKLVPYDDAPLPVFGFMAGSFSIKGDILEPIPEKWDVEDDL</sequence>
<keyword evidence="4" id="KW-1185">Reference proteome</keyword>
<organism evidence="3 4">
    <name type="scientific">Candidatus Finniella inopinata</name>
    <dbReference type="NCBI Taxonomy" id="1696036"/>
    <lineage>
        <taxon>Bacteria</taxon>
        <taxon>Pseudomonadati</taxon>
        <taxon>Pseudomonadota</taxon>
        <taxon>Alphaproteobacteria</taxon>
        <taxon>Holosporales</taxon>
        <taxon>Candidatus Paracaedibacteraceae</taxon>
        <taxon>Candidatus Finniella</taxon>
    </lineage>
</organism>
<accession>A0A4Q7DLX3</accession>
<proteinExistence type="inferred from homology"/>
<comment type="function">
    <text evidence="2">Antitoxin component of a type II toxin-antitoxin (TA) system.</text>
</comment>
<dbReference type="Proteomes" id="UP000293550">
    <property type="component" value="Unassembled WGS sequence"/>
</dbReference>
<comment type="caution">
    <text evidence="3">The sequence shown here is derived from an EMBL/GenBank/DDBJ whole genome shotgun (WGS) entry which is preliminary data.</text>
</comment>
<comment type="similarity">
    <text evidence="1 2">Belongs to the phD/YefM antitoxin family.</text>
</comment>
<dbReference type="EMBL" id="SCFB01000007">
    <property type="protein sequence ID" value="RZI45766.1"/>
    <property type="molecule type" value="Genomic_DNA"/>
</dbReference>
<dbReference type="InterPro" id="IPR006442">
    <property type="entry name" value="Antitoxin_Phd/YefM"/>
</dbReference>
<dbReference type="AlphaFoldDB" id="A0A4Q7DLX3"/>
<evidence type="ECO:0000313" key="3">
    <source>
        <dbReference type="EMBL" id="RZI45766.1"/>
    </source>
</evidence>
<evidence type="ECO:0000256" key="2">
    <source>
        <dbReference type="RuleBase" id="RU362080"/>
    </source>
</evidence>
<dbReference type="Pfam" id="PF02604">
    <property type="entry name" value="PhdYeFM_antitox"/>
    <property type="match status" value="1"/>
</dbReference>
<dbReference type="InterPro" id="IPR036165">
    <property type="entry name" value="YefM-like_sf"/>
</dbReference>